<dbReference type="GO" id="GO:0016491">
    <property type="term" value="F:oxidoreductase activity"/>
    <property type="evidence" value="ECO:0007669"/>
    <property type="project" value="UniProtKB-KW"/>
</dbReference>
<name>X1CMI9_9ZZZZ</name>
<dbReference type="PANTHER" id="PTHR43106:SF1">
    <property type="entry name" value="DEHYDROGENASE-RELATED"/>
    <property type="match status" value="1"/>
</dbReference>
<protein>
    <recommendedName>
        <fullName evidence="3">FAD-dependent oxidoreductase 2 FAD-binding domain-containing protein</fullName>
    </recommendedName>
</protein>
<evidence type="ECO:0000256" key="2">
    <source>
        <dbReference type="ARBA" id="ARBA00023002"/>
    </source>
</evidence>
<dbReference type="InterPro" id="IPR003953">
    <property type="entry name" value="FAD-dep_OxRdtase_2_FAD-bd"/>
</dbReference>
<dbReference type="PANTHER" id="PTHR43106">
    <property type="entry name" value="DEHYDROGENASE-RELATED"/>
    <property type="match status" value="1"/>
</dbReference>
<gene>
    <name evidence="4" type="ORF">S01H4_45214</name>
</gene>
<feature type="non-terminal residue" evidence="4">
    <location>
        <position position="49"/>
    </location>
</feature>
<dbReference type="InterPro" id="IPR036188">
    <property type="entry name" value="FAD/NAD-bd_sf"/>
</dbReference>
<proteinExistence type="predicted"/>
<comment type="caution">
    <text evidence="4">The sequence shown here is derived from an EMBL/GenBank/DDBJ whole genome shotgun (WGS) entry which is preliminary data.</text>
</comment>
<reference evidence="4" key="1">
    <citation type="journal article" date="2014" name="Front. Microbiol.">
        <title>High frequency of phylogenetically diverse reductive dehalogenase-homologous genes in deep subseafloor sedimentary metagenomes.</title>
        <authorList>
            <person name="Kawai M."/>
            <person name="Futagami T."/>
            <person name="Toyoda A."/>
            <person name="Takaki Y."/>
            <person name="Nishi S."/>
            <person name="Hori S."/>
            <person name="Arai W."/>
            <person name="Tsubouchi T."/>
            <person name="Morono Y."/>
            <person name="Uchiyama I."/>
            <person name="Ito T."/>
            <person name="Fujiyama A."/>
            <person name="Inagaki F."/>
            <person name="Takami H."/>
        </authorList>
    </citation>
    <scope>NUCLEOTIDE SEQUENCE</scope>
    <source>
        <strain evidence="4">Expedition CK06-06</strain>
    </source>
</reference>
<organism evidence="4">
    <name type="scientific">marine sediment metagenome</name>
    <dbReference type="NCBI Taxonomy" id="412755"/>
    <lineage>
        <taxon>unclassified sequences</taxon>
        <taxon>metagenomes</taxon>
        <taxon>ecological metagenomes</taxon>
    </lineage>
</organism>
<evidence type="ECO:0000256" key="1">
    <source>
        <dbReference type="ARBA" id="ARBA00022630"/>
    </source>
</evidence>
<keyword evidence="1" id="KW-0285">Flavoprotein</keyword>
<keyword evidence="2" id="KW-0560">Oxidoreductase</keyword>
<dbReference type="EMBL" id="BART01025153">
    <property type="protein sequence ID" value="GAG97383.1"/>
    <property type="molecule type" value="Genomic_DNA"/>
</dbReference>
<dbReference type="SUPFAM" id="SSF51905">
    <property type="entry name" value="FAD/NAD(P)-binding domain"/>
    <property type="match status" value="1"/>
</dbReference>
<sequence>MAKIYDVIIVGGGPSGIFSAIELTKNNDLDVLLLKKGKDLKEKDCPGKG</sequence>
<dbReference type="Pfam" id="PF00890">
    <property type="entry name" value="FAD_binding_2"/>
    <property type="match status" value="1"/>
</dbReference>
<feature type="domain" description="FAD-dependent oxidoreductase 2 FAD-binding" evidence="3">
    <location>
        <begin position="6"/>
        <end position="38"/>
    </location>
</feature>
<accession>X1CMI9</accession>
<dbReference type="Gene3D" id="3.50.50.60">
    <property type="entry name" value="FAD/NAD(P)-binding domain"/>
    <property type="match status" value="1"/>
</dbReference>
<evidence type="ECO:0000259" key="3">
    <source>
        <dbReference type="Pfam" id="PF00890"/>
    </source>
</evidence>
<evidence type="ECO:0000313" key="4">
    <source>
        <dbReference type="EMBL" id="GAG97383.1"/>
    </source>
</evidence>
<dbReference type="AlphaFoldDB" id="X1CMI9"/>